<protein>
    <submittedName>
        <fullName evidence="1">Uncharacterized protein</fullName>
    </submittedName>
</protein>
<keyword evidence="2" id="KW-1185">Reference proteome</keyword>
<proteinExistence type="predicted"/>
<evidence type="ECO:0000313" key="1">
    <source>
        <dbReference type="EMBL" id="KAJ8736187.1"/>
    </source>
</evidence>
<organism evidence="1 2">
    <name type="scientific">Mythimna loreyi</name>
    <dbReference type="NCBI Taxonomy" id="667449"/>
    <lineage>
        <taxon>Eukaryota</taxon>
        <taxon>Metazoa</taxon>
        <taxon>Ecdysozoa</taxon>
        <taxon>Arthropoda</taxon>
        <taxon>Hexapoda</taxon>
        <taxon>Insecta</taxon>
        <taxon>Pterygota</taxon>
        <taxon>Neoptera</taxon>
        <taxon>Endopterygota</taxon>
        <taxon>Lepidoptera</taxon>
        <taxon>Glossata</taxon>
        <taxon>Ditrysia</taxon>
        <taxon>Noctuoidea</taxon>
        <taxon>Noctuidae</taxon>
        <taxon>Noctuinae</taxon>
        <taxon>Hadenini</taxon>
        <taxon>Mythimna</taxon>
    </lineage>
</organism>
<accession>A0ACC2RBI0</accession>
<dbReference type="EMBL" id="CM056778">
    <property type="protein sequence ID" value="KAJ8736187.1"/>
    <property type="molecule type" value="Genomic_DNA"/>
</dbReference>
<evidence type="ECO:0000313" key="2">
    <source>
        <dbReference type="Proteomes" id="UP001231649"/>
    </source>
</evidence>
<sequence>MPKELSEVLRVRILGEEGHSMREVARKVVSQSCVMNTLQKYRGVDNFADRLRSVQPTVFTASLAEGRARLRAPPERPIGLSKKISTRERASRAAFLDWVDGTAGPALSASLPQSFARVVCDNSSEQTSTAGTELSSGHVVSGPGARHGVMRRARNSLAWPVLACALLSVCACADAIGENGICPSMDIRGDLRELRNLRNCRVIEGQLSIVLMETATPKNFENMSFPLLREVTDYVLMYRAKGVQNLGNLFPNLSVIRGMQLFKDFALVIFDNEHLESLGLRSLMKIERGGVRIQQNDRLCYTDTIDWTRITTDHADNVIRMNYDTRLCGLCPNAQSRVQDHRLSHLQCPSDANDRLLCWDDKHCQKLCSTVCGDHGCLDNGTCCHSSCLGGCSGPTSRDCYACRNFSFGNGSERICLDACPANGTYQLFHRCVTEQECRDTPPPLAAGPRPRRYKISGNRCVYDCDIGYMEVGDPKNATCVKCSPPGCRKECVGDKIDSVAAAEKFRGCTHVTGNLEISLRASGGNTLALLEESLGEIREITGSLSVIRAYPLVSLMFLRNLKKITASPHSETEIKKNRGQVLHIFNNPNLELLWDWSTHGDIDISGGSLYIHLNPKLCYYTQLLPLKNMTRNPRSNFTEIEVSEDNNGNQASCLPDKLHLQVSQYHPMTVVLQWKRYCPEDIRKLLGYSVYYIATKPNQNVTLYEQRDVCSDIWNVQDISADEVHNESSQVLTSTQSKILLNPCHNTQPSFYVLTHLSPYTRYAAYLKTVTTSQEKKGAQSSIIYFTTLPGRPSEPQSLTVETKSPHSVAIRWAEPALPNGTIVLYHVAVQASSYNLPQLLAGNPNYCANPSALANMITGRTEESSTTTKKKETTGDVTNGSCSCREEEKQPTRFNLRSEWEREETITFENDLQNRVYRKTTDRQKHSKSRVKRSQDHFMNSMLVKVAESVEPKFGQNYTNTTDAEGYVESLYFELDGNTKSVTVTNMRHFTWYTVNVYACRAKHEKEDLKVYEANWCSKHSANSFRTPELPNADTVHNLQAEVIMSNKTTAEVNVTWKPPQNPNGFVVAYTVHYYRVEDSLAGQDQGLQSCVTADDYVLNGYGYTLRNVAPGNYSVEVTPITAAGAGNASEVYPPIFIPERKSAAAYDWIWGVVGGCVIMFLVLGGGIWYARRGLLPSAEANKLFASVNPEYVSTMYVPDEWEVPRASVEFVRELGQGSFGMVYEGLGKGIEKGKPETRCAVKTVNEHATDRERQEFLNEASVMKAFDTFHVVRLLGVVSRGQPTLVIMELMEFGDLKTYLRSHRPDAEASLPRKGGDDPPTLQNILQMAIEIADGMAYLSAKKFVHRDLAARNCMVAGDLTVKVGDFGMTRDIYETDYYRKGTKGLLPVRWMSPESLKDGVFSSSSDVWSYGVVLWEMATLAMQPYQGLSNEQVVRYVVEGGVMERPEHCPDRLYELMRLCWAHRAAARPSFLQLVADLVPSSQPYFRQRSFFHTPQGQEMYKLQRTALEEEQELAEVNVGAVATGSGSNLFGVSGRLASWVRELSSLRSRDDDAAAEPLQPLQPDVKSPNGVPAAAAGC</sequence>
<comment type="caution">
    <text evidence="1">The sequence shown here is derived from an EMBL/GenBank/DDBJ whole genome shotgun (WGS) entry which is preliminary data.</text>
</comment>
<dbReference type="Proteomes" id="UP001231649">
    <property type="component" value="Chromosome 2"/>
</dbReference>
<name>A0ACC2RBI0_9NEOP</name>
<reference evidence="1" key="1">
    <citation type="submission" date="2023-03" db="EMBL/GenBank/DDBJ databases">
        <title>Chromosome-level genomes of two armyworms, Mythimna separata and Mythimna loreyi, provide insights into the biosynthesis and reception of sex pheromones.</title>
        <authorList>
            <person name="Zhao H."/>
        </authorList>
    </citation>
    <scope>NUCLEOTIDE SEQUENCE</scope>
    <source>
        <strain evidence="1">BeijingLab</strain>
    </source>
</reference>
<gene>
    <name evidence="1" type="ORF">PYW08_006843</name>
</gene>